<dbReference type="NCBIfam" id="TIGR01143">
    <property type="entry name" value="murF"/>
    <property type="match status" value="1"/>
</dbReference>
<keyword evidence="8 10" id="KW-0131">Cell cycle</keyword>
<protein>
    <recommendedName>
        <fullName evidence="10 11">UDP-N-acetylmuramoyl-tripeptide--D-alanyl-D-alanine ligase</fullName>
        <ecNumber evidence="10 11">6.3.2.10</ecNumber>
    </recommendedName>
    <alternativeName>
        <fullName evidence="10">D-alanyl-D-alanine-adding enzyme</fullName>
    </alternativeName>
</protein>
<keyword evidence="1 10" id="KW-0963">Cytoplasm</keyword>
<keyword evidence="7 10" id="KW-0573">Peptidoglycan synthesis</keyword>
<evidence type="ECO:0000259" key="13">
    <source>
        <dbReference type="Pfam" id="PF08245"/>
    </source>
</evidence>
<dbReference type="EC" id="6.3.2.10" evidence="10 11"/>
<evidence type="ECO:0000256" key="1">
    <source>
        <dbReference type="ARBA" id="ARBA00022490"/>
    </source>
</evidence>
<dbReference type="InterPro" id="IPR036615">
    <property type="entry name" value="Mur_ligase_C_dom_sf"/>
</dbReference>
<dbReference type="Pfam" id="PF08245">
    <property type="entry name" value="Mur_ligase_M"/>
    <property type="match status" value="1"/>
</dbReference>
<accession>A0A1H9A1M3</accession>
<evidence type="ECO:0000256" key="4">
    <source>
        <dbReference type="ARBA" id="ARBA00022741"/>
    </source>
</evidence>
<feature type="binding site" evidence="10">
    <location>
        <begin position="128"/>
        <end position="134"/>
    </location>
    <ligand>
        <name>ATP</name>
        <dbReference type="ChEBI" id="CHEBI:30616"/>
    </ligand>
</feature>
<keyword evidence="5 10" id="KW-0067">ATP-binding</keyword>
<evidence type="ECO:0000256" key="9">
    <source>
        <dbReference type="ARBA" id="ARBA00023316"/>
    </source>
</evidence>
<dbReference type="GO" id="GO:0005737">
    <property type="term" value="C:cytoplasm"/>
    <property type="evidence" value="ECO:0007669"/>
    <property type="project" value="UniProtKB-SubCell"/>
</dbReference>
<dbReference type="OrthoDB" id="9801978at2"/>
<dbReference type="Proteomes" id="UP000182360">
    <property type="component" value="Unassembled WGS sequence"/>
</dbReference>
<evidence type="ECO:0000256" key="6">
    <source>
        <dbReference type="ARBA" id="ARBA00022960"/>
    </source>
</evidence>
<keyword evidence="15" id="KW-1185">Reference proteome</keyword>
<dbReference type="Gene3D" id="3.40.1390.10">
    <property type="entry name" value="MurE/MurF, N-terminal domain"/>
    <property type="match status" value="1"/>
</dbReference>
<dbReference type="UniPathway" id="UPA00219"/>
<dbReference type="GO" id="GO:0047480">
    <property type="term" value="F:UDP-N-acetylmuramoyl-tripeptide-D-alanyl-D-alanine ligase activity"/>
    <property type="evidence" value="ECO:0007669"/>
    <property type="project" value="UniProtKB-UniRule"/>
</dbReference>
<dbReference type="SUPFAM" id="SSF53244">
    <property type="entry name" value="MurD-like peptide ligases, peptide-binding domain"/>
    <property type="match status" value="1"/>
</dbReference>
<dbReference type="STRING" id="163.SAMN04487775_10826"/>
<dbReference type="GO" id="GO:0009252">
    <property type="term" value="P:peptidoglycan biosynthetic process"/>
    <property type="evidence" value="ECO:0007669"/>
    <property type="project" value="UniProtKB-UniRule"/>
</dbReference>
<dbReference type="PANTHER" id="PTHR43024:SF1">
    <property type="entry name" value="UDP-N-ACETYLMURAMOYL-TRIPEPTIDE--D-ALANYL-D-ALANINE LIGASE"/>
    <property type="match status" value="1"/>
</dbReference>
<gene>
    <name evidence="10" type="primary">murF</name>
    <name evidence="14" type="ORF">SAMN04487977_101171</name>
</gene>
<dbReference type="SUPFAM" id="SSF53623">
    <property type="entry name" value="MurD-like peptide ligases, catalytic domain"/>
    <property type="match status" value="1"/>
</dbReference>
<dbReference type="InterPro" id="IPR051046">
    <property type="entry name" value="MurCDEF_CellWall_CoF430Synth"/>
</dbReference>
<dbReference type="InterPro" id="IPR005863">
    <property type="entry name" value="UDP-N-AcMur_synth"/>
</dbReference>
<dbReference type="GO" id="GO:0051301">
    <property type="term" value="P:cell division"/>
    <property type="evidence" value="ECO:0007669"/>
    <property type="project" value="UniProtKB-KW"/>
</dbReference>
<dbReference type="Gene3D" id="3.90.190.20">
    <property type="entry name" value="Mur ligase, C-terminal domain"/>
    <property type="match status" value="1"/>
</dbReference>
<dbReference type="EMBL" id="FOFU01000001">
    <property type="protein sequence ID" value="SEP70515.1"/>
    <property type="molecule type" value="Genomic_DNA"/>
</dbReference>
<dbReference type="AlphaFoldDB" id="A0A1H9A1M3"/>
<dbReference type="RefSeq" id="WP_074640012.1">
    <property type="nucleotide sequence ID" value="NZ_FOFU01000001.1"/>
</dbReference>
<dbReference type="SUPFAM" id="SSF63418">
    <property type="entry name" value="MurE/MurF N-terminal domain"/>
    <property type="match status" value="1"/>
</dbReference>
<evidence type="ECO:0000313" key="15">
    <source>
        <dbReference type="Proteomes" id="UP000182360"/>
    </source>
</evidence>
<dbReference type="HAMAP" id="MF_02019">
    <property type="entry name" value="MurF"/>
    <property type="match status" value="1"/>
</dbReference>
<feature type="domain" description="Mur ligase C-terminal" evidence="12">
    <location>
        <begin position="335"/>
        <end position="468"/>
    </location>
</feature>
<keyword evidence="6 10" id="KW-0133">Cell shape</keyword>
<dbReference type="InterPro" id="IPR013221">
    <property type="entry name" value="Mur_ligase_cen"/>
</dbReference>
<evidence type="ECO:0000256" key="7">
    <source>
        <dbReference type="ARBA" id="ARBA00022984"/>
    </source>
</evidence>
<evidence type="ECO:0000256" key="3">
    <source>
        <dbReference type="ARBA" id="ARBA00022618"/>
    </source>
</evidence>
<comment type="pathway">
    <text evidence="10 11">Cell wall biogenesis; peptidoglycan biosynthesis.</text>
</comment>
<dbReference type="GO" id="GO:0008360">
    <property type="term" value="P:regulation of cell shape"/>
    <property type="evidence" value="ECO:0007669"/>
    <property type="project" value="UniProtKB-KW"/>
</dbReference>
<dbReference type="PANTHER" id="PTHR43024">
    <property type="entry name" value="UDP-N-ACETYLMURAMOYL-TRIPEPTIDE--D-ALANYL-D-ALANINE LIGASE"/>
    <property type="match status" value="1"/>
</dbReference>
<dbReference type="InterPro" id="IPR035911">
    <property type="entry name" value="MurE/MurF_N"/>
</dbReference>
<evidence type="ECO:0000259" key="12">
    <source>
        <dbReference type="Pfam" id="PF02875"/>
    </source>
</evidence>
<reference evidence="14 15" key="1">
    <citation type="submission" date="2016-10" db="EMBL/GenBank/DDBJ databases">
        <authorList>
            <person name="de Groot N.N."/>
        </authorList>
    </citation>
    <scope>NUCLEOTIDE SEQUENCE [LARGE SCALE GENOMIC DNA]</scope>
    <source>
        <strain evidence="14 15">B25</strain>
    </source>
</reference>
<sequence>MIESLLTKEELLTAVKGTQIGSAPCLFNDVQTDSRNVSSEKPCMFVPLMGEFQNGHKYIPDVLKKGASVVLMNEAEYQEKVSYYEELAATNSDVCFVRVENTLHALQDAAEAYVTKKCRNMILVSITGSSGKTTTKEMMVSVARAHFGDAGVAYTYGNLNSETGLPLSVFKIRGDEKIGIFEMGMNRVNEIGEISKVLKSRFGIITNIGTAHIGILGSQQNIATEKRKSLAYIPADGAAIVGAADPFADYCTEGVRGKIVKFGKDVPSDKSGVKFIEDKGLFGTAFELDGLTVNLPLSGSYNYLNALSVIACAKEIGIPSADIKRGLEAVAAISGRMEVCQSVLCNGKKVVLIKDCYNANLDSMMKVIDFCGELKNVGKKIFVLGDMKELGAESEKSHETVGTRISETDASQVYLVGPEMKAAEKVLQTGSNICVKWFSESNDKNFKEIAESINLTANDNDVILLKGSHSMQLEKLVPLLCGSDEEAR</sequence>
<dbReference type="InterPro" id="IPR036565">
    <property type="entry name" value="Mur-like_cat_sf"/>
</dbReference>
<name>A0A1H9A1M3_9SPIR</name>
<dbReference type="InterPro" id="IPR004101">
    <property type="entry name" value="Mur_ligase_C"/>
</dbReference>
<keyword evidence="4 10" id="KW-0547">Nucleotide-binding</keyword>
<comment type="catalytic activity">
    <reaction evidence="10 11">
        <text>D-alanyl-D-alanine + UDP-N-acetyl-alpha-D-muramoyl-L-alanyl-gamma-D-glutamyl-meso-2,6-diaminopimelate + ATP = UDP-N-acetyl-alpha-D-muramoyl-L-alanyl-gamma-D-glutamyl-meso-2,6-diaminopimeloyl-D-alanyl-D-alanine + ADP + phosphate + H(+)</text>
        <dbReference type="Rhea" id="RHEA:28374"/>
        <dbReference type="ChEBI" id="CHEBI:15378"/>
        <dbReference type="ChEBI" id="CHEBI:30616"/>
        <dbReference type="ChEBI" id="CHEBI:43474"/>
        <dbReference type="ChEBI" id="CHEBI:57822"/>
        <dbReference type="ChEBI" id="CHEBI:61386"/>
        <dbReference type="ChEBI" id="CHEBI:83905"/>
        <dbReference type="ChEBI" id="CHEBI:456216"/>
        <dbReference type="EC" id="6.3.2.10"/>
    </reaction>
</comment>
<evidence type="ECO:0000256" key="11">
    <source>
        <dbReference type="RuleBase" id="RU004136"/>
    </source>
</evidence>
<dbReference type="GO" id="GO:0005524">
    <property type="term" value="F:ATP binding"/>
    <property type="evidence" value="ECO:0007669"/>
    <property type="project" value="UniProtKB-UniRule"/>
</dbReference>
<dbReference type="GO" id="GO:0008766">
    <property type="term" value="F:UDP-N-acetylmuramoylalanyl-D-glutamyl-2,6-diaminopimelate-D-alanyl-D-alanine ligase activity"/>
    <property type="evidence" value="ECO:0007669"/>
    <property type="project" value="RHEA"/>
</dbReference>
<dbReference type="Gene3D" id="3.40.1190.10">
    <property type="entry name" value="Mur-like, catalytic domain"/>
    <property type="match status" value="1"/>
</dbReference>
<proteinExistence type="inferred from homology"/>
<evidence type="ECO:0000256" key="8">
    <source>
        <dbReference type="ARBA" id="ARBA00023306"/>
    </source>
</evidence>
<keyword evidence="2 10" id="KW-0436">Ligase</keyword>
<evidence type="ECO:0000256" key="2">
    <source>
        <dbReference type="ARBA" id="ARBA00022598"/>
    </source>
</evidence>
<comment type="function">
    <text evidence="10 11">Involved in cell wall formation. Catalyzes the final step in the synthesis of UDP-N-acetylmuramoyl-pentapeptide, the precursor of murein.</text>
</comment>
<comment type="similarity">
    <text evidence="10">Belongs to the MurCDEF family. MurF subfamily.</text>
</comment>
<keyword evidence="9 10" id="KW-0961">Cell wall biogenesis/degradation</keyword>
<evidence type="ECO:0000256" key="10">
    <source>
        <dbReference type="HAMAP-Rule" id="MF_02019"/>
    </source>
</evidence>
<dbReference type="Pfam" id="PF02875">
    <property type="entry name" value="Mur_ligase_C"/>
    <property type="match status" value="1"/>
</dbReference>
<comment type="subcellular location">
    <subcellularLocation>
        <location evidence="10 11">Cytoplasm</location>
    </subcellularLocation>
</comment>
<organism evidence="14 15">
    <name type="scientific">Treponema bryantii</name>
    <dbReference type="NCBI Taxonomy" id="163"/>
    <lineage>
        <taxon>Bacteria</taxon>
        <taxon>Pseudomonadati</taxon>
        <taxon>Spirochaetota</taxon>
        <taxon>Spirochaetia</taxon>
        <taxon>Spirochaetales</taxon>
        <taxon>Treponemataceae</taxon>
        <taxon>Treponema</taxon>
    </lineage>
</organism>
<feature type="domain" description="Mur ligase central" evidence="13">
    <location>
        <begin position="126"/>
        <end position="313"/>
    </location>
</feature>
<dbReference type="GO" id="GO:0071555">
    <property type="term" value="P:cell wall organization"/>
    <property type="evidence" value="ECO:0007669"/>
    <property type="project" value="UniProtKB-KW"/>
</dbReference>
<evidence type="ECO:0000256" key="5">
    <source>
        <dbReference type="ARBA" id="ARBA00022840"/>
    </source>
</evidence>
<evidence type="ECO:0000313" key="14">
    <source>
        <dbReference type="EMBL" id="SEP70515.1"/>
    </source>
</evidence>
<keyword evidence="3 10" id="KW-0132">Cell division</keyword>